<dbReference type="InterPro" id="IPR036236">
    <property type="entry name" value="Znf_C2H2_sf"/>
</dbReference>
<feature type="domain" description="C2H2-type" evidence="6">
    <location>
        <begin position="9"/>
        <end position="37"/>
    </location>
</feature>
<evidence type="ECO:0000256" key="5">
    <source>
        <dbReference type="PROSITE-ProRule" id="PRU00042"/>
    </source>
</evidence>
<evidence type="ECO:0000256" key="3">
    <source>
        <dbReference type="ARBA" id="ARBA00022771"/>
    </source>
</evidence>
<dbReference type="GO" id="GO:0008270">
    <property type="term" value="F:zinc ion binding"/>
    <property type="evidence" value="ECO:0007669"/>
    <property type="project" value="UniProtKB-KW"/>
</dbReference>
<dbReference type="FunFam" id="3.30.160.60:FF:000624">
    <property type="entry name" value="zinc finger protein 697"/>
    <property type="match status" value="1"/>
</dbReference>
<reference evidence="8" key="1">
    <citation type="submission" date="2014-01" db="EMBL/GenBank/DDBJ databases">
        <title>The Genome Sequence of Anopheles farauti FAR1 (V2).</title>
        <authorList>
            <consortium name="The Broad Institute Genomics Platform"/>
            <person name="Neafsey D.E."/>
            <person name="Besansky N."/>
            <person name="Howell P."/>
            <person name="Walton C."/>
            <person name="Young S.K."/>
            <person name="Zeng Q."/>
            <person name="Gargeya S."/>
            <person name="Fitzgerald M."/>
            <person name="Haas B."/>
            <person name="Abouelleil A."/>
            <person name="Allen A.W."/>
            <person name="Alvarado L."/>
            <person name="Arachchi H.M."/>
            <person name="Berlin A.M."/>
            <person name="Chapman S.B."/>
            <person name="Gainer-Dewar J."/>
            <person name="Goldberg J."/>
            <person name="Griggs A."/>
            <person name="Gujja S."/>
            <person name="Hansen M."/>
            <person name="Howarth C."/>
            <person name="Imamovic A."/>
            <person name="Ireland A."/>
            <person name="Larimer J."/>
            <person name="McCowan C."/>
            <person name="Murphy C."/>
            <person name="Pearson M."/>
            <person name="Poon T.W."/>
            <person name="Priest M."/>
            <person name="Roberts A."/>
            <person name="Saif S."/>
            <person name="Shea T."/>
            <person name="Sisk P."/>
            <person name="Sykes S."/>
            <person name="Wortman J."/>
            <person name="Nusbaum C."/>
            <person name="Birren B."/>
        </authorList>
    </citation>
    <scope>NUCLEOTIDE SEQUENCE [LARGE SCALE GENOMIC DNA]</scope>
    <source>
        <strain evidence="8">FAR1</strain>
    </source>
</reference>
<dbReference type="SMART" id="SM00355">
    <property type="entry name" value="ZnF_C2H2"/>
    <property type="match status" value="1"/>
</dbReference>
<keyword evidence="8" id="KW-1185">Reference proteome</keyword>
<dbReference type="InterPro" id="IPR013087">
    <property type="entry name" value="Znf_C2H2_type"/>
</dbReference>
<dbReference type="EMBL" id="AXCN02000308">
    <property type="status" value="NOT_ANNOTATED_CDS"/>
    <property type="molecule type" value="Genomic_DNA"/>
</dbReference>
<evidence type="ECO:0000313" key="7">
    <source>
        <dbReference type="EnsemblMetazoa" id="AFAF009608-PA"/>
    </source>
</evidence>
<proteinExistence type="predicted"/>
<dbReference type="VEuPathDB" id="VectorBase:AFAF009608"/>
<evidence type="ECO:0000313" key="8">
    <source>
        <dbReference type="Proteomes" id="UP000075886"/>
    </source>
</evidence>
<evidence type="ECO:0000256" key="4">
    <source>
        <dbReference type="ARBA" id="ARBA00022833"/>
    </source>
</evidence>
<reference evidence="7" key="2">
    <citation type="submission" date="2020-05" db="UniProtKB">
        <authorList>
            <consortium name="EnsemblMetazoa"/>
        </authorList>
    </citation>
    <scope>IDENTIFICATION</scope>
    <source>
        <strain evidence="7">FAR1</strain>
    </source>
</reference>
<organism evidence="7 8">
    <name type="scientific">Anopheles farauti</name>
    <dbReference type="NCBI Taxonomy" id="69004"/>
    <lineage>
        <taxon>Eukaryota</taxon>
        <taxon>Metazoa</taxon>
        <taxon>Ecdysozoa</taxon>
        <taxon>Arthropoda</taxon>
        <taxon>Hexapoda</taxon>
        <taxon>Insecta</taxon>
        <taxon>Pterygota</taxon>
        <taxon>Neoptera</taxon>
        <taxon>Endopterygota</taxon>
        <taxon>Diptera</taxon>
        <taxon>Nematocera</taxon>
        <taxon>Culicoidea</taxon>
        <taxon>Culicidae</taxon>
        <taxon>Anophelinae</taxon>
        <taxon>Anopheles</taxon>
    </lineage>
</organism>
<keyword evidence="3 5" id="KW-0863">Zinc-finger</keyword>
<keyword evidence="2" id="KW-0677">Repeat</keyword>
<evidence type="ECO:0000256" key="2">
    <source>
        <dbReference type="ARBA" id="ARBA00022737"/>
    </source>
</evidence>
<dbReference type="SUPFAM" id="SSF57667">
    <property type="entry name" value="beta-beta-alpha zinc fingers"/>
    <property type="match status" value="1"/>
</dbReference>
<dbReference type="Proteomes" id="UP000075886">
    <property type="component" value="Unassembled WGS sequence"/>
</dbReference>
<evidence type="ECO:0000259" key="6">
    <source>
        <dbReference type="PROSITE" id="PS50157"/>
    </source>
</evidence>
<accession>A0A182QGC3</accession>
<keyword evidence="4" id="KW-0862">Zinc</keyword>
<evidence type="ECO:0000256" key="1">
    <source>
        <dbReference type="ARBA" id="ARBA00022723"/>
    </source>
</evidence>
<sequence>MIHTGEKPFKCGQCHRTYRQAGELKIHLRLHHQQEKAQNSDHVGARNLRPLLEPVESDRFNTVAVAVAVFLRFFALFSMSFAVWSVVEEEEVVAVVVVAAVPSDGSLPILSLPHMYLNSRRSFCGSHSSRPFSSRKMNFTRRTGMTPRWWMSTMFHVFWKFRMSAYESRASSSFE</sequence>
<dbReference type="AlphaFoldDB" id="A0A182QGC3"/>
<keyword evidence="1" id="KW-0479">Metal-binding</keyword>
<dbReference type="EnsemblMetazoa" id="AFAF009608-RA">
    <property type="protein sequence ID" value="AFAF009608-PA"/>
    <property type="gene ID" value="AFAF009608"/>
</dbReference>
<dbReference type="PROSITE" id="PS00028">
    <property type="entry name" value="ZINC_FINGER_C2H2_1"/>
    <property type="match status" value="1"/>
</dbReference>
<dbReference type="Gene3D" id="3.30.160.60">
    <property type="entry name" value="Classic Zinc Finger"/>
    <property type="match status" value="1"/>
</dbReference>
<dbReference type="PROSITE" id="PS50157">
    <property type="entry name" value="ZINC_FINGER_C2H2_2"/>
    <property type="match status" value="1"/>
</dbReference>
<protein>
    <recommendedName>
        <fullName evidence="6">C2H2-type domain-containing protein</fullName>
    </recommendedName>
</protein>
<name>A0A182QGC3_9DIPT</name>